<dbReference type="HOGENOM" id="CLU_140961_0_0_9"/>
<accession>F8KC86</accession>
<organism evidence="2">
    <name type="scientific">Limosilactobacillus reuteri subsp. suis (strain ATCC 53608 / LMG 31752 / 1063)</name>
    <name type="common">Lactobacillus reuteri</name>
    <dbReference type="NCBI Taxonomy" id="927703"/>
    <lineage>
        <taxon>Bacteria</taxon>
        <taxon>Bacillati</taxon>
        <taxon>Bacillota</taxon>
        <taxon>Bacilli</taxon>
        <taxon>Lactobacillales</taxon>
        <taxon>Lactobacillaceae</taxon>
        <taxon>Limosilactobacillus</taxon>
    </lineage>
</organism>
<dbReference type="EMBL" id="FR854361">
    <property type="protein sequence ID" value="CCC03064.1"/>
    <property type="molecule type" value="Genomic_DNA"/>
</dbReference>
<evidence type="ECO:0000313" key="2">
    <source>
        <dbReference type="EMBL" id="CCC03064.1"/>
    </source>
</evidence>
<keyword evidence="1" id="KW-1133">Transmembrane helix</keyword>
<proteinExistence type="predicted"/>
<reference evidence="2" key="1">
    <citation type="journal article" date="2011" name="J. Bacteriol.">
        <title>Genome sequence of the vertebrate gut symbiont Lactobacillus reuteri ATCC 53608.</title>
        <authorList>
            <person name="Heavens D."/>
            <person name="Tailford L.E."/>
            <person name="Crossman L."/>
            <person name="Jeffers F."/>
            <person name="Mackenzie D.A."/>
            <person name="Caccamo M."/>
            <person name="Juge N."/>
        </authorList>
    </citation>
    <scope>NUCLEOTIDE SEQUENCE [LARGE SCALE GENOMIC DNA]</scope>
    <source>
        <strain evidence="2">ATCC 53608</strain>
    </source>
</reference>
<evidence type="ECO:0000256" key="1">
    <source>
        <dbReference type="SAM" id="Phobius"/>
    </source>
</evidence>
<reference evidence="2" key="2">
    <citation type="submission" date="2011-05" db="EMBL/GenBank/DDBJ databases">
        <authorList>
            <person name="Davey R."/>
        </authorList>
    </citation>
    <scope>NUCLEOTIDE SEQUENCE</scope>
    <source>
        <strain evidence="2">ATCC 53608</strain>
    </source>
</reference>
<feature type="transmembrane region" description="Helical" evidence="1">
    <location>
        <begin position="6"/>
        <end position="29"/>
    </location>
</feature>
<gene>
    <name evidence="2" type="ORF">LRATCC53608_0314</name>
</gene>
<name>F8KC86_LIMR5</name>
<dbReference type="AlphaFoldDB" id="F8KC86"/>
<keyword evidence="1" id="KW-0812">Transmembrane</keyword>
<protein>
    <submittedName>
        <fullName evidence="2">Uncharacterized protein</fullName>
    </submittedName>
</protein>
<keyword evidence="1" id="KW-0472">Membrane</keyword>
<sequence length="161" mass="18796">MIVMVIFLICILAAIIVIALYLMIHRVFLKRATMMVQKNAQDVTDAALNTSLKEMLHWNKNLNSQIVADVWGKGVLAFEYHFDYKKENINLDDFTRQKLAAKLNEYAKRHHLKMAPKASQPFIITDWWKYEGILHIDIAYLINEATVEYIEDLKKLNQNSN</sequence>